<accession>A1ZXH6</accession>
<reference evidence="1 2" key="1">
    <citation type="submission" date="2007-01" db="EMBL/GenBank/DDBJ databases">
        <authorList>
            <person name="Haygood M."/>
            <person name="Podell S."/>
            <person name="Anderson C."/>
            <person name="Hopkinson B."/>
            <person name="Roe K."/>
            <person name="Barbeau K."/>
            <person name="Gaasterland T."/>
            <person name="Ferriera S."/>
            <person name="Johnson J."/>
            <person name="Kravitz S."/>
            <person name="Beeson K."/>
            <person name="Sutton G."/>
            <person name="Rogers Y.-H."/>
            <person name="Friedman R."/>
            <person name="Frazier M."/>
            <person name="Venter J.C."/>
        </authorList>
    </citation>
    <scope>NUCLEOTIDE SEQUENCE [LARGE SCALE GENOMIC DNA]</scope>
    <source>
        <strain evidence="1 2">ATCC 23134</strain>
    </source>
</reference>
<gene>
    <name evidence="1" type="ORF">M23134_04983</name>
</gene>
<organism evidence="1 2">
    <name type="scientific">Microscilla marina ATCC 23134</name>
    <dbReference type="NCBI Taxonomy" id="313606"/>
    <lineage>
        <taxon>Bacteria</taxon>
        <taxon>Pseudomonadati</taxon>
        <taxon>Bacteroidota</taxon>
        <taxon>Cytophagia</taxon>
        <taxon>Cytophagales</taxon>
        <taxon>Microscillaceae</taxon>
        <taxon>Microscilla</taxon>
    </lineage>
</organism>
<name>A1ZXH6_MICM2</name>
<protein>
    <submittedName>
        <fullName evidence="1">Uncharacterized protein</fullName>
    </submittedName>
</protein>
<dbReference type="EMBL" id="AAWS01000058">
    <property type="protein sequence ID" value="EAY24944.1"/>
    <property type="molecule type" value="Genomic_DNA"/>
</dbReference>
<sequence>MAFLFFQITCTPLGNQQINPQAIKKYSHPYPRIKSFL</sequence>
<dbReference type="Proteomes" id="UP000004095">
    <property type="component" value="Unassembled WGS sequence"/>
</dbReference>
<dbReference type="AlphaFoldDB" id="A1ZXH6"/>
<evidence type="ECO:0000313" key="2">
    <source>
        <dbReference type="Proteomes" id="UP000004095"/>
    </source>
</evidence>
<evidence type="ECO:0000313" key="1">
    <source>
        <dbReference type="EMBL" id="EAY24944.1"/>
    </source>
</evidence>
<keyword evidence="2" id="KW-1185">Reference proteome</keyword>
<proteinExistence type="predicted"/>
<comment type="caution">
    <text evidence="1">The sequence shown here is derived from an EMBL/GenBank/DDBJ whole genome shotgun (WGS) entry which is preliminary data.</text>
</comment>